<proteinExistence type="predicted"/>
<feature type="chain" id="PRO_5002789662" evidence="2">
    <location>
        <begin position="22"/>
        <end position="313"/>
    </location>
</feature>
<dbReference type="GeneID" id="6493550"/>
<dbReference type="eggNOG" id="ENOG502S9HT">
    <property type="taxonomic scope" value="Eukaryota"/>
</dbReference>
<evidence type="ECO:0000313" key="4">
    <source>
        <dbReference type="Proteomes" id="UP000007801"/>
    </source>
</evidence>
<name>B3M6D8_DROAN</name>
<feature type="signal peptide" evidence="2">
    <location>
        <begin position="1"/>
        <end position="21"/>
    </location>
</feature>
<evidence type="ECO:0000313" key="3">
    <source>
        <dbReference type="EMBL" id="EDV40787.1"/>
    </source>
</evidence>
<protein>
    <submittedName>
        <fullName evidence="3">Uncharacterized protein</fullName>
    </submittedName>
</protein>
<evidence type="ECO:0000256" key="1">
    <source>
        <dbReference type="SAM" id="MobiDB-lite"/>
    </source>
</evidence>
<dbReference type="HOGENOM" id="CLU_089073_0_0_1"/>
<keyword evidence="2" id="KW-0732">Signal</keyword>
<accession>B3M6D8</accession>
<dbReference type="OrthoDB" id="6575720at2759"/>
<dbReference type="EMBL" id="CH902618">
    <property type="protein sequence ID" value="EDV40787.1"/>
    <property type="molecule type" value="Genomic_DNA"/>
</dbReference>
<gene>
    <name evidence="3" type="primary">Dana\GF10682</name>
    <name evidence="3" type="synonym">dana_GLEANR_10638</name>
    <name evidence="3" type="ORF">GF10682</name>
</gene>
<reference evidence="3 4" key="1">
    <citation type="journal article" date="2007" name="Nature">
        <title>Evolution of genes and genomes on the Drosophila phylogeny.</title>
        <authorList>
            <consortium name="Drosophila 12 Genomes Consortium"/>
            <person name="Clark A.G."/>
            <person name="Eisen M.B."/>
            <person name="Smith D.R."/>
            <person name="Bergman C.M."/>
            <person name="Oliver B."/>
            <person name="Markow T.A."/>
            <person name="Kaufman T.C."/>
            <person name="Kellis M."/>
            <person name="Gelbart W."/>
            <person name="Iyer V.N."/>
            <person name="Pollard D.A."/>
            <person name="Sackton T.B."/>
            <person name="Larracuente A.M."/>
            <person name="Singh N.D."/>
            <person name="Abad J.P."/>
            <person name="Abt D.N."/>
            <person name="Adryan B."/>
            <person name="Aguade M."/>
            <person name="Akashi H."/>
            <person name="Anderson W.W."/>
            <person name="Aquadro C.F."/>
            <person name="Ardell D.H."/>
            <person name="Arguello R."/>
            <person name="Artieri C.G."/>
            <person name="Barbash D.A."/>
            <person name="Barker D."/>
            <person name="Barsanti P."/>
            <person name="Batterham P."/>
            <person name="Batzoglou S."/>
            <person name="Begun D."/>
            <person name="Bhutkar A."/>
            <person name="Blanco E."/>
            <person name="Bosak S.A."/>
            <person name="Bradley R.K."/>
            <person name="Brand A.D."/>
            <person name="Brent M.R."/>
            <person name="Brooks A.N."/>
            <person name="Brown R.H."/>
            <person name="Butlin R.K."/>
            <person name="Caggese C."/>
            <person name="Calvi B.R."/>
            <person name="Bernardo de Carvalho A."/>
            <person name="Caspi A."/>
            <person name="Castrezana S."/>
            <person name="Celniker S.E."/>
            <person name="Chang J.L."/>
            <person name="Chapple C."/>
            <person name="Chatterji S."/>
            <person name="Chinwalla A."/>
            <person name="Civetta A."/>
            <person name="Clifton S.W."/>
            <person name="Comeron J.M."/>
            <person name="Costello J.C."/>
            <person name="Coyne J.A."/>
            <person name="Daub J."/>
            <person name="David R.G."/>
            <person name="Delcher A.L."/>
            <person name="Delehaunty K."/>
            <person name="Do C.B."/>
            <person name="Ebling H."/>
            <person name="Edwards K."/>
            <person name="Eickbush T."/>
            <person name="Evans J.D."/>
            <person name="Filipski A."/>
            <person name="Findeiss S."/>
            <person name="Freyhult E."/>
            <person name="Fulton L."/>
            <person name="Fulton R."/>
            <person name="Garcia A.C."/>
            <person name="Gardiner A."/>
            <person name="Garfield D.A."/>
            <person name="Garvin B.E."/>
            <person name="Gibson G."/>
            <person name="Gilbert D."/>
            <person name="Gnerre S."/>
            <person name="Godfrey J."/>
            <person name="Good R."/>
            <person name="Gotea V."/>
            <person name="Gravely B."/>
            <person name="Greenberg A.J."/>
            <person name="Griffiths-Jones S."/>
            <person name="Gross S."/>
            <person name="Guigo R."/>
            <person name="Gustafson E.A."/>
            <person name="Haerty W."/>
            <person name="Hahn M.W."/>
            <person name="Halligan D.L."/>
            <person name="Halpern A.L."/>
            <person name="Halter G.M."/>
            <person name="Han M.V."/>
            <person name="Heger A."/>
            <person name="Hillier L."/>
            <person name="Hinrichs A.S."/>
            <person name="Holmes I."/>
            <person name="Hoskins R.A."/>
            <person name="Hubisz M.J."/>
            <person name="Hultmark D."/>
            <person name="Huntley M.A."/>
            <person name="Jaffe D.B."/>
            <person name="Jagadeeshan S."/>
            <person name="Jeck W.R."/>
            <person name="Johnson J."/>
            <person name="Jones C.D."/>
            <person name="Jordan W.C."/>
            <person name="Karpen G.H."/>
            <person name="Kataoka E."/>
            <person name="Keightley P.D."/>
            <person name="Kheradpour P."/>
            <person name="Kirkness E.F."/>
            <person name="Koerich L.B."/>
            <person name="Kristiansen K."/>
            <person name="Kudrna D."/>
            <person name="Kulathinal R.J."/>
            <person name="Kumar S."/>
            <person name="Kwok R."/>
            <person name="Lander E."/>
            <person name="Langley C.H."/>
            <person name="Lapoint R."/>
            <person name="Lazzaro B.P."/>
            <person name="Lee S.J."/>
            <person name="Levesque L."/>
            <person name="Li R."/>
            <person name="Lin C.F."/>
            <person name="Lin M.F."/>
            <person name="Lindblad-Toh K."/>
            <person name="Llopart A."/>
            <person name="Long M."/>
            <person name="Low L."/>
            <person name="Lozovsky E."/>
            <person name="Lu J."/>
            <person name="Luo M."/>
            <person name="Machado C.A."/>
            <person name="Makalowski W."/>
            <person name="Marzo M."/>
            <person name="Matsuda M."/>
            <person name="Matzkin L."/>
            <person name="McAllister B."/>
            <person name="McBride C.S."/>
            <person name="McKernan B."/>
            <person name="McKernan K."/>
            <person name="Mendez-Lago M."/>
            <person name="Minx P."/>
            <person name="Mollenhauer M.U."/>
            <person name="Montooth K."/>
            <person name="Mount S.M."/>
            <person name="Mu X."/>
            <person name="Myers E."/>
            <person name="Negre B."/>
            <person name="Newfeld S."/>
            <person name="Nielsen R."/>
            <person name="Noor M.A."/>
            <person name="O'Grady P."/>
            <person name="Pachter L."/>
            <person name="Papaceit M."/>
            <person name="Parisi M.J."/>
            <person name="Parisi M."/>
            <person name="Parts L."/>
            <person name="Pedersen J.S."/>
            <person name="Pesole G."/>
            <person name="Phillippy A.M."/>
            <person name="Ponting C.P."/>
            <person name="Pop M."/>
            <person name="Porcelli D."/>
            <person name="Powell J.R."/>
            <person name="Prohaska S."/>
            <person name="Pruitt K."/>
            <person name="Puig M."/>
            <person name="Quesneville H."/>
            <person name="Ram K.R."/>
            <person name="Rand D."/>
            <person name="Rasmussen M.D."/>
            <person name="Reed L.K."/>
            <person name="Reenan R."/>
            <person name="Reily A."/>
            <person name="Remington K.A."/>
            <person name="Rieger T.T."/>
            <person name="Ritchie M.G."/>
            <person name="Robin C."/>
            <person name="Rogers Y.H."/>
            <person name="Rohde C."/>
            <person name="Rozas J."/>
            <person name="Rubenfield M.J."/>
            <person name="Ruiz A."/>
            <person name="Russo S."/>
            <person name="Salzberg S.L."/>
            <person name="Sanchez-Gracia A."/>
            <person name="Saranga D.J."/>
            <person name="Sato H."/>
            <person name="Schaeffer S.W."/>
            <person name="Schatz M.C."/>
            <person name="Schlenke T."/>
            <person name="Schwartz R."/>
            <person name="Segarra C."/>
            <person name="Singh R.S."/>
            <person name="Sirot L."/>
            <person name="Sirota M."/>
            <person name="Sisneros N.B."/>
            <person name="Smith C.D."/>
            <person name="Smith T.F."/>
            <person name="Spieth J."/>
            <person name="Stage D.E."/>
            <person name="Stark A."/>
            <person name="Stephan W."/>
            <person name="Strausberg R.L."/>
            <person name="Strempel S."/>
            <person name="Sturgill D."/>
            <person name="Sutton G."/>
            <person name="Sutton G.G."/>
            <person name="Tao W."/>
            <person name="Teichmann S."/>
            <person name="Tobari Y.N."/>
            <person name="Tomimura Y."/>
            <person name="Tsolas J.M."/>
            <person name="Valente V.L."/>
            <person name="Venter E."/>
            <person name="Venter J.C."/>
            <person name="Vicario S."/>
            <person name="Vieira F.G."/>
            <person name="Vilella A.J."/>
            <person name="Villasante A."/>
            <person name="Walenz B."/>
            <person name="Wang J."/>
            <person name="Wasserman M."/>
            <person name="Watts T."/>
            <person name="Wilson D."/>
            <person name="Wilson R.K."/>
            <person name="Wing R.A."/>
            <person name="Wolfner M.F."/>
            <person name="Wong A."/>
            <person name="Wong G.K."/>
            <person name="Wu C.I."/>
            <person name="Wu G."/>
            <person name="Yamamoto D."/>
            <person name="Yang H.P."/>
            <person name="Yang S.P."/>
            <person name="Yorke J.A."/>
            <person name="Yoshida K."/>
            <person name="Zdobnov E."/>
            <person name="Zhang P."/>
            <person name="Zhang Y."/>
            <person name="Zimin A.V."/>
            <person name="Baldwin J."/>
            <person name="Abdouelleil A."/>
            <person name="Abdulkadir J."/>
            <person name="Abebe A."/>
            <person name="Abera B."/>
            <person name="Abreu J."/>
            <person name="Acer S.C."/>
            <person name="Aftuck L."/>
            <person name="Alexander A."/>
            <person name="An P."/>
            <person name="Anderson E."/>
            <person name="Anderson S."/>
            <person name="Arachi H."/>
            <person name="Azer M."/>
            <person name="Bachantsang P."/>
            <person name="Barry A."/>
            <person name="Bayul T."/>
            <person name="Berlin A."/>
            <person name="Bessette D."/>
            <person name="Bloom T."/>
            <person name="Blye J."/>
            <person name="Boguslavskiy L."/>
            <person name="Bonnet C."/>
            <person name="Boukhgalter B."/>
            <person name="Bourzgui I."/>
            <person name="Brown A."/>
            <person name="Cahill P."/>
            <person name="Channer S."/>
            <person name="Cheshatsang Y."/>
            <person name="Chuda L."/>
            <person name="Citroen M."/>
            <person name="Collymore A."/>
            <person name="Cooke P."/>
            <person name="Costello M."/>
            <person name="D'Aco K."/>
            <person name="Daza R."/>
            <person name="De Haan G."/>
            <person name="DeGray S."/>
            <person name="DeMaso C."/>
            <person name="Dhargay N."/>
            <person name="Dooley K."/>
            <person name="Dooley E."/>
            <person name="Doricent M."/>
            <person name="Dorje P."/>
            <person name="Dorjee K."/>
            <person name="Dupes A."/>
            <person name="Elong R."/>
            <person name="Falk J."/>
            <person name="Farina A."/>
            <person name="Faro S."/>
            <person name="Ferguson D."/>
            <person name="Fisher S."/>
            <person name="Foley C.D."/>
            <person name="Franke A."/>
            <person name="Friedrich D."/>
            <person name="Gadbois L."/>
            <person name="Gearin G."/>
            <person name="Gearin C.R."/>
            <person name="Giannoukos G."/>
            <person name="Goode T."/>
            <person name="Graham J."/>
            <person name="Grandbois E."/>
            <person name="Grewal S."/>
            <person name="Gyaltsen K."/>
            <person name="Hafez N."/>
            <person name="Hagos B."/>
            <person name="Hall J."/>
            <person name="Henson C."/>
            <person name="Hollinger A."/>
            <person name="Honan T."/>
            <person name="Huard M.D."/>
            <person name="Hughes L."/>
            <person name="Hurhula B."/>
            <person name="Husby M.E."/>
            <person name="Kamat A."/>
            <person name="Kanga B."/>
            <person name="Kashin S."/>
            <person name="Khazanovich D."/>
            <person name="Kisner P."/>
            <person name="Lance K."/>
            <person name="Lara M."/>
            <person name="Lee W."/>
            <person name="Lennon N."/>
            <person name="Letendre F."/>
            <person name="LeVine R."/>
            <person name="Lipovsky A."/>
            <person name="Liu X."/>
            <person name="Liu J."/>
            <person name="Liu S."/>
            <person name="Lokyitsang T."/>
            <person name="Lokyitsang Y."/>
            <person name="Lubonja R."/>
            <person name="Lui A."/>
            <person name="MacDonald P."/>
            <person name="Magnisalis V."/>
            <person name="Maru K."/>
            <person name="Matthews C."/>
            <person name="McCusker W."/>
            <person name="McDonough S."/>
            <person name="Mehta T."/>
            <person name="Meldrim J."/>
            <person name="Meneus L."/>
            <person name="Mihai O."/>
            <person name="Mihalev A."/>
            <person name="Mihova T."/>
            <person name="Mittelman R."/>
            <person name="Mlenga V."/>
            <person name="Montmayeur A."/>
            <person name="Mulrain L."/>
            <person name="Navidi A."/>
            <person name="Naylor J."/>
            <person name="Negash T."/>
            <person name="Nguyen T."/>
            <person name="Nguyen N."/>
            <person name="Nicol R."/>
            <person name="Norbu C."/>
            <person name="Norbu N."/>
            <person name="Novod N."/>
            <person name="O'Neill B."/>
            <person name="Osman S."/>
            <person name="Markiewicz E."/>
            <person name="Oyono O.L."/>
            <person name="Patti C."/>
            <person name="Phunkhang P."/>
            <person name="Pierre F."/>
            <person name="Priest M."/>
            <person name="Raghuraman S."/>
            <person name="Rege F."/>
            <person name="Reyes R."/>
            <person name="Rise C."/>
            <person name="Rogov P."/>
            <person name="Ross K."/>
            <person name="Ryan E."/>
            <person name="Settipalli S."/>
            <person name="Shea T."/>
            <person name="Sherpa N."/>
            <person name="Shi L."/>
            <person name="Shih D."/>
            <person name="Sparrow T."/>
            <person name="Spaulding J."/>
            <person name="Stalker J."/>
            <person name="Stange-Thomann N."/>
            <person name="Stavropoulos S."/>
            <person name="Stone C."/>
            <person name="Strader C."/>
            <person name="Tesfaye S."/>
            <person name="Thomson T."/>
            <person name="Thoulutsang Y."/>
            <person name="Thoulutsang D."/>
            <person name="Topham K."/>
            <person name="Topping I."/>
            <person name="Tsamla T."/>
            <person name="Vassiliev H."/>
            <person name="Vo A."/>
            <person name="Wangchuk T."/>
            <person name="Wangdi T."/>
            <person name="Weiand M."/>
            <person name="Wilkinson J."/>
            <person name="Wilson A."/>
            <person name="Yadav S."/>
            <person name="Young G."/>
            <person name="Yu Q."/>
            <person name="Zembek L."/>
            <person name="Zhong D."/>
            <person name="Zimmer A."/>
            <person name="Zwirko Z."/>
            <person name="Jaffe D.B."/>
            <person name="Alvarez P."/>
            <person name="Brockman W."/>
            <person name="Butler J."/>
            <person name="Chin C."/>
            <person name="Gnerre S."/>
            <person name="Grabherr M."/>
            <person name="Kleber M."/>
            <person name="Mauceli E."/>
            <person name="MacCallum I."/>
        </authorList>
    </citation>
    <scope>NUCLEOTIDE SEQUENCE [LARGE SCALE GENOMIC DNA]</scope>
    <source>
        <strain evidence="4">Tucson 14024-0371.13</strain>
    </source>
</reference>
<sequence>MTRRWLVVSLLLYLGAQEASTGVMDNFSDGLKVAGQMFGINTAADVANLVAKAFSGKNPQPSPNLINFLPLQWLTPQGNNEGADQEDQEDQSKQETEPENAQEEPPVENSTRRPPKQGFDTVQMFTNMMRMVGFDTRKLGALALNAIIMVAQAIGSTIMQATRGGASLDDPEALYEHNEHQPRSLSIGAPIDWFLQRKDGHSKRLLKEVMDRELPERIVDLISEKEGPGKGQKAGCMKLLMCKSQPIIWGMQDSLKKRIAGEPEEQEDTDSFFNKKIFYKYLPSLEDFREHSTNCETRFHEECPRNATTGRYL</sequence>
<feature type="region of interest" description="Disordered" evidence="1">
    <location>
        <begin position="76"/>
        <end position="118"/>
    </location>
</feature>
<feature type="compositionally biased region" description="Acidic residues" evidence="1">
    <location>
        <begin position="97"/>
        <end position="106"/>
    </location>
</feature>
<dbReference type="AlphaFoldDB" id="B3M6D8"/>
<dbReference type="Proteomes" id="UP000007801">
    <property type="component" value="Unassembled WGS sequence"/>
</dbReference>
<dbReference type="KEGG" id="dan:6493550"/>
<dbReference type="OMA" id="GQMFGIN"/>
<keyword evidence="4" id="KW-1185">Reference proteome</keyword>
<evidence type="ECO:0000256" key="2">
    <source>
        <dbReference type="SAM" id="SignalP"/>
    </source>
</evidence>
<organism evidence="3 4">
    <name type="scientific">Drosophila ananassae</name>
    <name type="common">Fruit fly</name>
    <dbReference type="NCBI Taxonomy" id="7217"/>
    <lineage>
        <taxon>Eukaryota</taxon>
        <taxon>Metazoa</taxon>
        <taxon>Ecdysozoa</taxon>
        <taxon>Arthropoda</taxon>
        <taxon>Hexapoda</taxon>
        <taxon>Insecta</taxon>
        <taxon>Pterygota</taxon>
        <taxon>Neoptera</taxon>
        <taxon>Endopterygota</taxon>
        <taxon>Diptera</taxon>
        <taxon>Brachycera</taxon>
        <taxon>Muscomorpha</taxon>
        <taxon>Ephydroidea</taxon>
        <taxon>Drosophilidae</taxon>
        <taxon>Drosophila</taxon>
        <taxon>Sophophora</taxon>
    </lineage>
</organism>
<dbReference type="PhylomeDB" id="B3M6D8"/>
<dbReference type="InParanoid" id="B3M6D8"/>